<gene>
    <name evidence="3" type="ORF">A4U43_C03F30740</name>
</gene>
<organism evidence="3 4">
    <name type="scientific">Asparagus officinalis</name>
    <name type="common">Garden asparagus</name>
    <dbReference type="NCBI Taxonomy" id="4686"/>
    <lineage>
        <taxon>Eukaryota</taxon>
        <taxon>Viridiplantae</taxon>
        <taxon>Streptophyta</taxon>
        <taxon>Embryophyta</taxon>
        <taxon>Tracheophyta</taxon>
        <taxon>Spermatophyta</taxon>
        <taxon>Magnoliopsida</taxon>
        <taxon>Liliopsida</taxon>
        <taxon>Asparagales</taxon>
        <taxon>Asparagaceae</taxon>
        <taxon>Asparagoideae</taxon>
        <taxon>Asparagus</taxon>
    </lineage>
</organism>
<dbReference type="PANTHER" id="PTHR37174:SF2">
    <property type="entry name" value="FORKHEAD-ASSOCIATED DOMAIN PROTEIN"/>
    <property type="match status" value="1"/>
</dbReference>
<keyword evidence="4" id="KW-1185">Reference proteome</keyword>
<dbReference type="Proteomes" id="UP000243459">
    <property type="component" value="Chromosome 3"/>
</dbReference>
<protein>
    <submittedName>
        <fullName evidence="3">Uncharacterized protein</fullName>
    </submittedName>
</protein>
<feature type="non-terminal residue" evidence="3">
    <location>
        <position position="122"/>
    </location>
</feature>
<dbReference type="Gramene" id="ONK76664">
    <property type="protein sequence ID" value="ONK76664"/>
    <property type="gene ID" value="A4U43_C03F30740"/>
</dbReference>
<dbReference type="AlphaFoldDB" id="A0A5P1FF34"/>
<evidence type="ECO:0000313" key="3">
    <source>
        <dbReference type="EMBL" id="ONK76664.1"/>
    </source>
</evidence>
<feature type="coiled-coil region" evidence="1">
    <location>
        <begin position="56"/>
        <end position="116"/>
    </location>
</feature>
<feature type="region of interest" description="Disordered" evidence="2">
    <location>
        <begin position="1"/>
        <end position="23"/>
    </location>
</feature>
<dbReference type="EMBL" id="CM007383">
    <property type="protein sequence ID" value="ONK76664.1"/>
    <property type="molecule type" value="Genomic_DNA"/>
</dbReference>
<reference evidence="4" key="1">
    <citation type="journal article" date="2017" name="Nat. Commun.">
        <title>The asparagus genome sheds light on the origin and evolution of a young Y chromosome.</title>
        <authorList>
            <person name="Harkess A."/>
            <person name="Zhou J."/>
            <person name="Xu C."/>
            <person name="Bowers J.E."/>
            <person name="Van der Hulst R."/>
            <person name="Ayyampalayam S."/>
            <person name="Mercati F."/>
            <person name="Riccardi P."/>
            <person name="McKain M.R."/>
            <person name="Kakrana A."/>
            <person name="Tang H."/>
            <person name="Ray J."/>
            <person name="Groenendijk J."/>
            <person name="Arikit S."/>
            <person name="Mathioni S.M."/>
            <person name="Nakano M."/>
            <person name="Shan H."/>
            <person name="Telgmann-Rauber A."/>
            <person name="Kanno A."/>
            <person name="Yue Z."/>
            <person name="Chen H."/>
            <person name="Li W."/>
            <person name="Chen Y."/>
            <person name="Xu X."/>
            <person name="Zhang Y."/>
            <person name="Luo S."/>
            <person name="Chen H."/>
            <person name="Gao J."/>
            <person name="Mao Z."/>
            <person name="Pires J.C."/>
            <person name="Luo M."/>
            <person name="Kudrna D."/>
            <person name="Wing R.A."/>
            <person name="Meyers B.C."/>
            <person name="Yi K."/>
            <person name="Kong H."/>
            <person name="Lavrijsen P."/>
            <person name="Sunseri F."/>
            <person name="Falavigna A."/>
            <person name="Ye Y."/>
            <person name="Leebens-Mack J.H."/>
            <person name="Chen G."/>
        </authorList>
    </citation>
    <scope>NUCLEOTIDE SEQUENCE [LARGE SCALE GENOMIC DNA]</scope>
    <source>
        <strain evidence="4">cv. DH0086</strain>
    </source>
</reference>
<keyword evidence="1" id="KW-0175">Coiled coil</keyword>
<evidence type="ECO:0000256" key="2">
    <source>
        <dbReference type="SAM" id="MobiDB-lite"/>
    </source>
</evidence>
<evidence type="ECO:0000313" key="4">
    <source>
        <dbReference type="Proteomes" id="UP000243459"/>
    </source>
</evidence>
<sequence>MKSTLEMKLNVSSTKSPSGNESGLKLDTFKADFDFNQQTLDFSSRERKSMQRERATANARTRLMRLSEAAESLQKRAANSVLVGKETEARELLVEKKKLMQALEKSKNRIDVLDKLAIKINE</sequence>
<name>A0A5P1FF34_ASPOF</name>
<proteinExistence type="predicted"/>
<accession>A0A5P1FF34</accession>
<feature type="compositionally biased region" description="Polar residues" evidence="2">
    <location>
        <begin position="10"/>
        <end position="21"/>
    </location>
</feature>
<evidence type="ECO:0000256" key="1">
    <source>
        <dbReference type="SAM" id="Coils"/>
    </source>
</evidence>
<dbReference type="PANTHER" id="PTHR37174">
    <property type="entry name" value="FORKHEAD-ASSOCIATED DOMAIN PROTEIN"/>
    <property type="match status" value="1"/>
</dbReference>